<organism evidence="8">
    <name type="scientific">Davidia involucrata</name>
    <name type="common">Dove tree</name>
    <dbReference type="NCBI Taxonomy" id="16924"/>
    <lineage>
        <taxon>Eukaryota</taxon>
        <taxon>Viridiplantae</taxon>
        <taxon>Streptophyta</taxon>
        <taxon>Embryophyta</taxon>
        <taxon>Tracheophyta</taxon>
        <taxon>Spermatophyta</taxon>
        <taxon>Magnoliopsida</taxon>
        <taxon>eudicotyledons</taxon>
        <taxon>Gunneridae</taxon>
        <taxon>Pentapetalae</taxon>
        <taxon>asterids</taxon>
        <taxon>Cornales</taxon>
        <taxon>Nyssaceae</taxon>
        <taxon>Davidia</taxon>
    </lineage>
</organism>
<evidence type="ECO:0000256" key="5">
    <source>
        <dbReference type="ARBA" id="ARBA00022833"/>
    </source>
</evidence>
<name>A0A5B7BFJ5_DAVIN</name>
<keyword evidence="5" id="KW-0862">Zinc</keyword>
<keyword evidence="3" id="KW-0479">Metal-binding</keyword>
<dbReference type="Pfam" id="PF04770">
    <property type="entry name" value="ZF-HD_dimer"/>
    <property type="match status" value="2"/>
</dbReference>
<gene>
    <name evidence="8" type="ORF">Din_037108</name>
</gene>
<feature type="domain" description="ZF-HD dimerization-type" evidence="7">
    <location>
        <begin position="21"/>
        <end position="75"/>
    </location>
</feature>
<dbReference type="AlphaFoldDB" id="A0A5B7BFJ5"/>
<dbReference type="EMBL" id="GHES01037108">
    <property type="protein sequence ID" value="MPA67667.1"/>
    <property type="molecule type" value="Transcribed_RNA"/>
</dbReference>
<dbReference type="GO" id="GO:0005737">
    <property type="term" value="C:cytoplasm"/>
    <property type="evidence" value="ECO:0007669"/>
    <property type="project" value="UniProtKB-SubCell"/>
</dbReference>
<evidence type="ECO:0000256" key="2">
    <source>
        <dbReference type="ARBA" id="ARBA00022490"/>
    </source>
</evidence>
<dbReference type="GO" id="GO:0003700">
    <property type="term" value="F:DNA-binding transcription factor activity"/>
    <property type="evidence" value="ECO:0007669"/>
    <property type="project" value="TreeGrafter"/>
</dbReference>
<dbReference type="NCBIfam" id="TIGR01566">
    <property type="entry name" value="ZF_HD_prot_N"/>
    <property type="match status" value="2"/>
</dbReference>
<evidence type="ECO:0000313" key="8">
    <source>
        <dbReference type="EMBL" id="MPA67667.1"/>
    </source>
</evidence>
<protein>
    <submittedName>
        <fullName evidence="8">Putative mini zinc finger protein 3-like</fullName>
    </submittedName>
</protein>
<dbReference type="GO" id="GO:0050793">
    <property type="term" value="P:regulation of developmental process"/>
    <property type="evidence" value="ECO:0007669"/>
    <property type="project" value="TreeGrafter"/>
</dbReference>
<evidence type="ECO:0000256" key="3">
    <source>
        <dbReference type="ARBA" id="ARBA00022723"/>
    </source>
</evidence>
<dbReference type="GO" id="GO:0005634">
    <property type="term" value="C:nucleus"/>
    <property type="evidence" value="ECO:0007669"/>
    <property type="project" value="TreeGrafter"/>
</dbReference>
<keyword evidence="2" id="KW-0963">Cytoplasm</keyword>
<reference evidence="8" key="1">
    <citation type="submission" date="2019-08" db="EMBL/GenBank/DDBJ databases">
        <title>Reference gene set and small RNA set construction with multiple tissues from Davidia involucrata Baill.</title>
        <authorList>
            <person name="Yang H."/>
            <person name="Zhou C."/>
            <person name="Li G."/>
            <person name="Wang J."/>
            <person name="Gao P."/>
            <person name="Wang M."/>
            <person name="Wang R."/>
            <person name="Zhao Y."/>
        </authorList>
    </citation>
    <scope>NUCLEOTIDE SEQUENCE</scope>
    <source>
        <tissue evidence="8">Mixed with DoveR01_LX</tissue>
    </source>
</reference>
<keyword evidence="4" id="KW-0863">Zinc-finger</keyword>
<evidence type="ECO:0000256" key="4">
    <source>
        <dbReference type="ARBA" id="ARBA00022771"/>
    </source>
</evidence>
<dbReference type="GO" id="GO:0008270">
    <property type="term" value="F:zinc ion binding"/>
    <property type="evidence" value="ECO:0007669"/>
    <property type="project" value="UniProtKB-KW"/>
</dbReference>
<evidence type="ECO:0000259" key="7">
    <source>
        <dbReference type="PROSITE" id="PS51523"/>
    </source>
</evidence>
<feature type="region of interest" description="Disordered" evidence="6">
    <location>
        <begin position="143"/>
        <end position="163"/>
    </location>
</feature>
<evidence type="ECO:0000256" key="1">
    <source>
        <dbReference type="ARBA" id="ARBA00004496"/>
    </source>
</evidence>
<dbReference type="InterPro" id="IPR006456">
    <property type="entry name" value="ZF_HD_homeobox_Cys/His_dimer"/>
</dbReference>
<sequence>MSKQQEAAVKEVGSVVRKRRYEECCKNHGPRKDRYTTDGCQEFMPLPSTQGEGAITIGALTCTVCGCHRNFHRKKVNPKPSPSSENVEYEECCKNHTANRGEYGTDGCMEFMSSEGEGAATSSLTCVVCGCHRNFHRKKVEKKEKEVSSPYYSYGTNSYDSDY</sequence>
<dbReference type="GO" id="GO:0000976">
    <property type="term" value="F:transcription cis-regulatory region binding"/>
    <property type="evidence" value="ECO:0007669"/>
    <property type="project" value="TreeGrafter"/>
</dbReference>
<dbReference type="PANTHER" id="PTHR31948">
    <property type="entry name" value="ZINC-FINGER HOMEODOMAIN PROTEIN 2"/>
    <property type="match status" value="1"/>
</dbReference>
<dbReference type="PROSITE" id="PS51523">
    <property type="entry name" value="ZF_HD_DIMER"/>
    <property type="match status" value="2"/>
</dbReference>
<evidence type="ECO:0000256" key="6">
    <source>
        <dbReference type="SAM" id="MobiDB-lite"/>
    </source>
</evidence>
<feature type="domain" description="ZF-HD dimerization-type" evidence="7">
    <location>
        <begin position="89"/>
        <end position="139"/>
    </location>
</feature>
<comment type="subcellular location">
    <subcellularLocation>
        <location evidence="1">Cytoplasm</location>
    </subcellularLocation>
</comment>
<feature type="compositionally biased region" description="Polar residues" evidence="6">
    <location>
        <begin position="150"/>
        <end position="163"/>
    </location>
</feature>
<proteinExistence type="predicted"/>
<accession>A0A5B7BFJ5</accession>
<dbReference type="PANTHER" id="PTHR31948:SF162">
    <property type="entry name" value="MINI ZINC FINGER PROTEIN 2"/>
    <property type="match status" value="1"/>
</dbReference>